<evidence type="ECO:0000256" key="2">
    <source>
        <dbReference type="ARBA" id="ARBA00023098"/>
    </source>
</evidence>
<reference evidence="5 6" key="1">
    <citation type="submission" date="2019-11" db="EMBL/GenBank/DDBJ databases">
        <title>Draft genome of Amycolatopsis RM579.</title>
        <authorList>
            <person name="Duangmal K."/>
            <person name="Mingma R."/>
        </authorList>
    </citation>
    <scope>NUCLEOTIDE SEQUENCE [LARGE SCALE GENOMIC DNA]</scope>
    <source>
        <strain evidence="5 6">RM579</strain>
    </source>
</reference>
<gene>
    <name evidence="5" type="ORF">GKO32_14490</name>
</gene>
<accession>A0A6N7YTC2</accession>
<evidence type="ECO:0000313" key="5">
    <source>
        <dbReference type="EMBL" id="MTD55182.1"/>
    </source>
</evidence>
<dbReference type="GO" id="GO:0006635">
    <property type="term" value="P:fatty acid beta-oxidation"/>
    <property type="evidence" value="ECO:0007669"/>
    <property type="project" value="TreeGrafter"/>
</dbReference>
<keyword evidence="6" id="KW-1185">Reference proteome</keyword>
<dbReference type="InterPro" id="IPR018376">
    <property type="entry name" value="Enoyl-CoA_hyd/isom_CS"/>
</dbReference>
<comment type="similarity">
    <text evidence="1 4">Belongs to the enoyl-CoA hydratase/isomerase family.</text>
</comment>
<dbReference type="EMBL" id="WMBA01000018">
    <property type="protein sequence ID" value="MTD55182.1"/>
    <property type="molecule type" value="Genomic_DNA"/>
</dbReference>
<comment type="caution">
    <text evidence="5">The sequence shown here is derived from an EMBL/GenBank/DDBJ whole genome shotgun (WGS) entry which is preliminary data.</text>
</comment>
<dbReference type="OrthoDB" id="4284283at2"/>
<dbReference type="InterPro" id="IPR014748">
    <property type="entry name" value="Enoyl-CoA_hydra_C"/>
</dbReference>
<dbReference type="CDD" id="cd06558">
    <property type="entry name" value="crotonase-like"/>
    <property type="match status" value="1"/>
</dbReference>
<dbReference type="PROSITE" id="PS00166">
    <property type="entry name" value="ENOYL_COA_HYDRATASE"/>
    <property type="match status" value="1"/>
</dbReference>
<evidence type="ECO:0000256" key="3">
    <source>
        <dbReference type="ARBA" id="ARBA00023239"/>
    </source>
</evidence>
<sequence>MARREDHRVDVERRGDVLVIRMVRHAKRNAVDAAMAHALDAALNELDDDPGLRAGVLTGGPDMFCAGTDLTDGPGEPTPRGGPYGLIARRRSTPLIAAVEGVAYGGGFEIVMACDIVVAGRSARFALPEVSHGLVANCGALFRGQRVLPPMVARQLLLTGRPVTAERLYTLGLVSELVEDGRAEEAALLIAEAVAANSPAAVTATLHAVDDAAGVHDELGWDLTRRADAAIDARDEKAEGLAAFREKRQAAWSVRRPR</sequence>
<dbReference type="PANTHER" id="PTHR11941:SF169">
    <property type="entry name" value="(7AS)-7A-METHYL-1,5-DIOXO-2,3,5,6,7,7A-HEXAHYDRO-1H-INDENE-CARBOXYL-COA HYDROLASE"/>
    <property type="match status" value="1"/>
</dbReference>
<name>A0A6N7YTC2_9PSEU</name>
<dbReference type="InterPro" id="IPR001753">
    <property type="entry name" value="Enoyl-CoA_hydra/iso"/>
</dbReference>
<dbReference type="RefSeq" id="WP_154757380.1">
    <property type="nucleotide sequence ID" value="NZ_WMBA01000018.1"/>
</dbReference>
<protein>
    <submittedName>
        <fullName evidence="5">Enoyl-CoA hydratase</fullName>
    </submittedName>
</protein>
<dbReference type="SUPFAM" id="SSF52096">
    <property type="entry name" value="ClpP/crotonase"/>
    <property type="match status" value="1"/>
</dbReference>
<keyword evidence="2" id="KW-0443">Lipid metabolism</keyword>
<dbReference type="GO" id="GO:0016829">
    <property type="term" value="F:lyase activity"/>
    <property type="evidence" value="ECO:0007669"/>
    <property type="project" value="UniProtKB-KW"/>
</dbReference>
<dbReference type="InterPro" id="IPR029045">
    <property type="entry name" value="ClpP/crotonase-like_dom_sf"/>
</dbReference>
<keyword evidence="3" id="KW-0456">Lyase</keyword>
<dbReference type="AlphaFoldDB" id="A0A6N7YTC2"/>
<dbReference type="PANTHER" id="PTHR11941">
    <property type="entry name" value="ENOYL-COA HYDRATASE-RELATED"/>
    <property type="match status" value="1"/>
</dbReference>
<dbReference type="Proteomes" id="UP000440096">
    <property type="component" value="Unassembled WGS sequence"/>
</dbReference>
<dbReference type="Pfam" id="PF00378">
    <property type="entry name" value="ECH_1"/>
    <property type="match status" value="1"/>
</dbReference>
<dbReference type="Gene3D" id="3.90.226.10">
    <property type="entry name" value="2-enoyl-CoA Hydratase, Chain A, domain 1"/>
    <property type="match status" value="1"/>
</dbReference>
<evidence type="ECO:0000256" key="4">
    <source>
        <dbReference type="RuleBase" id="RU003707"/>
    </source>
</evidence>
<evidence type="ECO:0000256" key="1">
    <source>
        <dbReference type="ARBA" id="ARBA00005254"/>
    </source>
</evidence>
<dbReference type="Gene3D" id="1.10.12.10">
    <property type="entry name" value="Lyase 2-enoyl-coa Hydratase, Chain A, domain 2"/>
    <property type="match status" value="1"/>
</dbReference>
<proteinExistence type="inferred from homology"/>
<organism evidence="5 6">
    <name type="scientific">Amycolatopsis pithecellobii</name>
    <dbReference type="NCBI Taxonomy" id="664692"/>
    <lineage>
        <taxon>Bacteria</taxon>
        <taxon>Bacillati</taxon>
        <taxon>Actinomycetota</taxon>
        <taxon>Actinomycetes</taxon>
        <taxon>Pseudonocardiales</taxon>
        <taxon>Pseudonocardiaceae</taxon>
        <taxon>Amycolatopsis</taxon>
    </lineage>
</organism>
<evidence type="ECO:0000313" key="6">
    <source>
        <dbReference type="Proteomes" id="UP000440096"/>
    </source>
</evidence>